<dbReference type="EMBL" id="CP034861">
    <property type="protein sequence ID" value="QCI24420.1"/>
    <property type="molecule type" value="Genomic_DNA"/>
</dbReference>
<evidence type="ECO:0000259" key="11">
    <source>
        <dbReference type="Pfam" id="PF21500"/>
    </source>
</evidence>
<evidence type="ECO:0000256" key="1">
    <source>
        <dbReference type="ARBA" id="ARBA00012417"/>
    </source>
</evidence>
<dbReference type="GO" id="GO:0009360">
    <property type="term" value="C:DNA polymerase III complex"/>
    <property type="evidence" value="ECO:0007669"/>
    <property type="project" value="InterPro"/>
</dbReference>
<dbReference type="InterPro" id="IPR015199">
    <property type="entry name" value="DNA_pol_III_delta_C"/>
</dbReference>
<accession>A0A4D6YFJ9</accession>
<dbReference type="SUPFAM" id="SSF48019">
    <property type="entry name" value="post-AAA+ oligomerization domain-like"/>
    <property type="match status" value="1"/>
</dbReference>
<evidence type="ECO:0000256" key="9">
    <source>
        <dbReference type="ARBA" id="ARBA00049244"/>
    </source>
</evidence>
<reference evidence="12 13" key="2">
    <citation type="submission" date="2019-05" db="EMBL/GenBank/DDBJ databases">
        <title>Genome evolution of the obligate endosymbiont Buchnera aphidicola.</title>
        <authorList>
            <person name="Moran N.A."/>
        </authorList>
    </citation>
    <scope>NUCLEOTIDE SEQUENCE [LARGE SCALE GENOMIC DNA]</scope>
    <source>
        <strain evidence="12 13">Mst</strain>
    </source>
</reference>
<dbReference type="PANTHER" id="PTHR11669">
    <property type="entry name" value="REPLICATION FACTOR C / DNA POLYMERASE III GAMMA-TAU SUBUNIT"/>
    <property type="match status" value="1"/>
</dbReference>
<dbReference type="Gene3D" id="1.20.272.10">
    <property type="match status" value="1"/>
</dbReference>
<dbReference type="AlphaFoldDB" id="A0A4D6YFJ9"/>
<gene>
    <name evidence="12" type="ORF">D9V75_01705</name>
</gene>
<dbReference type="GO" id="GO:0006261">
    <property type="term" value="P:DNA-templated DNA replication"/>
    <property type="evidence" value="ECO:0007669"/>
    <property type="project" value="TreeGrafter"/>
</dbReference>
<organism evidence="12 13">
    <name type="scientific">Buchnera aphidicola</name>
    <name type="common">Muscaphis stroyani</name>
    <dbReference type="NCBI Taxonomy" id="1241869"/>
    <lineage>
        <taxon>Bacteria</taxon>
        <taxon>Pseudomonadati</taxon>
        <taxon>Pseudomonadota</taxon>
        <taxon>Gammaproteobacteria</taxon>
        <taxon>Enterobacterales</taxon>
        <taxon>Erwiniaceae</taxon>
        <taxon>Buchnera</taxon>
    </lineage>
</organism>
<dbReference type="Pfam" id="PF09115">
    <property type="entry name" value="DNApol3-delta_C"/>
    <property type="match status" value="1"/>
</dbReference>
<name>A0A4D6YFJ9_9GAMM</name>
<evidence type="ECO:0000256" key="8">
    <source>
        <dbReference type="ARBA" id="ARBA00037724"/>
    </source>
</evidence>
<evidence type="ECO:0000256" key="3">
    <source>
        <dbReference type="ARBA" id="ARBA00022679"/>
    </source>
</evidence>
<dbReference type="PANTHER" id="PTHR11669:SF8">
    <property type="entry name" value="DNA POLYMERASE III SUBUNIT DELTA"/>
    <property type="match status" value="1"/>
</dbReference>
<comment type="function">
    <text evidence="8">DNA polymerase III is a complex, multichain enzyme responsible for most of the replicative synthesis in bacteria. This DNA polymerase also exhibits 3' to 5' exonuclease activity.</text>
</comment>
<dbReference type="GO" id="GO:0003677">
    <property type="term" value="F:DNA binding"/>
    <property type="evidence" value="ECO:0007669"/>
    <property type="project" value="InterPro"/>
</dbReference>
<dbReference type="InterPro" id="IPR027417">
    <property type="entry name" value="P-loop_NTPase"/>
</dbReference>
<keyword evidence="6" id="KW-0239">DNA-directed DNA polymerase</keyword>
<dbReference type="InterPro" id="IPR008921">
    <property type="entry name" value="DNA_pol3_clamp-load_cplx_C"/>
</dbReference>
<dbReference type="InterPro" id="IPR048731">
    <property type="entry name" value="HolB_lid-gammaproteobact"/>
</dbReference>
<evidence type="ECO:0000313" key="12">
    <source>
        <dbReference type="EMBL" id="QCI24420.1"/>
    </source>
</evidence>
<feature type="domain" description="DNA polymerase III delta subunit C-terminal" evidence="10">
    <location>
        <begin position="208"/>
        <end position="319"/>
    </location>
</feature>
<dbReference type="Pfam" id="PF13177">
    <property type="entry name" value="DNA_pol3_delta2"/>
    <property type="match status" value="1"/>
</dbReference>
<evidence type="ECO:0000256" key="7">
    <source>
        <dbReference type="ARBA" id="ARBA00026073"/>
    </source>
</evidence>
<comment type="catalytic activity">
    <reaction evidence="9">
        <text>DNA(n) + a 2'-deoxyribonucleoside 5'-triphosphate = DNA(n+1) + diphosphate</text>
        <dbReference type="Rhea" id="RHEA:22508"/>
        <dbReference type="Rhea" id="RHEA-COMP:17339"/>
        <dbReference type="Rhea" id="RHEA-COMP:17340"/>
        <dbReference type="ChEBI" id="CHEBI:33019"/>
        <dbReference type="ChEBI" id="CHEBI:61560"/>
        <dbReference type="ChEBI" id="CHEBI:173112"/>
        <dbReference type="EC" id="2.7.7.7"/>
    </reaction>
</comment>
<comment type="subunit">
    <text evidence="7">DNA polymerase III contains a core (composed of alpha, epsilon and theta chains) that associates with a tau subunit. This core dimerizes to form the POLIII' complex. PolIII' associates with the gamma complex (composed of gamma, delta, delta', psi and chi chains) and with the beta chain to form the complete DNA polymerase III complex.</text>
</comment>
<keyword evidence="3" id="KW-0808">Transferase</keyword>
<dbReference type="OrthoDB" id="9811073at2"/>
<sequence>MKLYPWLKEPYKNIIHQHITKKAHHSVLIKTQKGIGVFRLIWFISKWLLCLKPNTIYFCNNCHGCNLMSAQNHPDWHYLSHKKNDKIEIDCIRKINDKIFKSSQQNQNKVIIITNTQKLTESATNAFLKTLEEPPKNTWFFLVNYNSKNLYSTLNSRCLIYNLFAPLEKNSLFWLKEQALQKSESHLIALRLNQGSPVSAKKFIHGDIWKNRICFFKDLLNSVKNKNLLNILPKFYKKNFINKIDWICLLLFDAIKYNLNIKNYLINFDQMELIIFFSRYAYKILDYSIHIWIKCKYRLLKIPSINHQLLLIEQLIKWENTLNFN</sequence>
<evidence type="ECO:0000256" key="6">
    <source>
        <dbReference type="ARBA" id="ARBA00022932"/>
    </source>
</evidence>
<protein>
    <recommendedName>
        <fullName evidence="2">DNA polymerase III subunit delta'</fullName>
        <ecNumber evidence="1">2.7.7.7</ecNumber>
    </recommendedName>
</protein>
<evidence type="ECO:0000256" key="4">
    <source>
        <dbReference type="ARBA" id="ARBA00022695"/>
    </source>
</evidence>
<dbReference type="InterPro" id="IPR050238">
    <property type="entry name" value="DNA_Rep/Repair_Clamp_Loader"/>
</dbReference>
<feature type="domain" description="DNA polymerase III subunit delta' AAA+ ATPase lid" evidence="11">
    <location>
        <begin position="166"/>
        <end position="203"/>
    </location>
</feature>
<evidence type="ECO:0000256" key="2">
    <source>
        <dbReference type="ARBA" id="ARBA00014363"/>
    </source>
</evidence>
<evidence type="ECO:0000313" key="13">
    <source>
        <dbReference type="Proteomes" id="UP000298673"/>
    </source>
</evidence>
<keyword evidence="4" id="KW-0548">Nucleotidyltransferase</keyword>
<dbReference type="GO" id="GO:0003887">
    <property type="term" value="F:DNA-directed DNA polymerase activity"/>
    <property type="evidence" value="ECO:0007669"/>
    <property type="project" value="UniProtKB-KW"/>
</dbReference>
<proteinExistence type="predicted"/>
<dbReference type="EC" id="2.7.7.7" evidence="1"/>
<dbReference type="Pfam" id="PF21500">
    <property type="entry name" value="HolB_lid"/>
    <property type="match status" value="1"/>
</dbReference>
<reference evidence="12 13" key="1">
    <citation type="submission" date="2018-12" db="EMBL/GenBank/DDBJ databases">
        <authorList>
            <person name="Chong R.A."/>
        </authorList>
    </citation>
    <scope>NUCLEOTIDE SEQUENCE [LARGE SCALE GENOMIC DNA]</scope>
    <source>
        <strain evidence="12 13">Mst</strain>
    </source>
</reference>
<dbReference type="SUPFAM" id="SSF52540">
    <property type="entry name" value="P-loop containing nucleoside triphosphate hydrolases"/>
    <property type="match status" value="1"/>
</dbReference>
<evidence type="ECO:0000259" key="10">
    <source>
        <dbReference type="Pfam" id="PF09115"/>
    </source>
</evidence>
<keyword evidence="5" id="KW-0235">DNA replication</keyword>
<evidence type="ECO:0000256" key="5">
    <source>
        <dbReference type="ARBA" id="ARBA00022705"/>
    </source>
</evidence>
<dbReference type="Gene3D" id="3.40.50.300">
    <property type="entry name" value="P-loop containing nucleotide triphosphate hydrolases"/>
    <property type="match status" value="1"/>
</dbReference>
<dbReference type="RefSeq" id="WP_158343644.1">
    <property type="nucleotide sequence ID" value="NZ_CP034861.1"/>
</dbReference>
<dbReference type="Proteomes" id="UP000298673">
    <property type="component" value="Chromosome"/>
</dbReference>